<dbReference type="GO" id="GO:0005975">
    <property type="term" value="P:carbohydrate metabolic process"/>
    <property type="evidence" value="ECO:0007669"/>
    <property type="project" value="InterPro"/>
</dbReference>
<name>A0A2T2WHW5_9FIRM</name>
<dbReference type="AlphaFoldDB" id="A0A2T2WHW5"/>
<dbReference type="InterPro" id="IPR008183">
    <property type="entry name" value="Aldose_1/G6P_1-epimerase"/>
</dbReference>
<dbReference type="GO" id="GO:0016853">
    <property type="term" value="F:isomerase activity"/>
    <property type="evidence" value="ECO:0007669"/>
    <property type="project" value="InterPro"/>
</dbReference>
<sequence length="315" mass="35538">MTWERQMTSDHTAWVLDHPLFHATLVPAWGGLVTSLIHKASGEQLLREVVSEAQWKQQQVVNGIPVLFPCGRIRGGEFVWDERHFVWPRTDPKGPNALHGFVWDVPWTVIDLAQGALTIAPGPEAQKRLERYLGAPVDFQMRYQVDDENFTVTSVITNRGTHAIPFGLGFHTTITLAAHDWILKIPPGREWEMGSDLMPTGHLYQTPQTLAGLVEGRLASSVVADTCYLLNPGERPMVQCQHIEQSWRLCWEASPEFRHLVIYRPDLDANFISLEPYTWTHNAPNLPLDPLSTGMAGLNPQETRTLHYAVSVKSD</sequence>
<comment type="caution">
    <text evidence="1">The sequence shown here is derived from an EMBL/GenBank/DDBJ whole genome shotgun (WGS) entry which is preliminary data.</text>
</comment>
<dbReference type="InterPro" id="IPR014718">
    <property type="entry name" value="GH-type_carb-bd"/>
</dbReference>
<organism evidence="1 2">
    <name type="scientific">Sulfobacillus acidophilus</name>
    <dbReference type="NCBI Taxonomy" id="53633"/>
    <lineage>
        <taxon>Bacteria</taxon>
        <taxon>Bacillati</taxon>
        <taxon>Bacillota</taxon>
        <taxon>Clostridia</taxon>
        <taxon>Eubacteriales</taxon>
        <taxon>Clostridiales Family XVII. Incertae Sedis</taxon>
        <taxon>Sulfobacillus</taxon>
    </lineage>
</organism>
<dbReference type="EMBL" id="PXYV01000027">
    <property type="protein sequence ID" value="PSR21815.1"/>
    <property type="molecule type" value="Genomic_DNA"/>
</dbReference>
<protein>
    <submittedName>
        <fullName evidence="1">Aldose 1-epimerase</fullName>
    </submittedName>
</protein>
<dbReference type="Proteomes" id="UP000241848">
    <property type="component" value="Unassembled WGS sequence"/>
</dbReference>
<evidence type="ECO:0000313" key="2">
    <source>
        <dbReference type="Proteomes" id="UP000241848"/>
    </source>
</evidence>
<proteinExistence type="predicted"/>
<gene>
    <name evidence="1" type="ORF">C7B45_09490</name>
</gene>
<dbReference type="SUPFAM" id="SSF74650">
    <property type="entry name" value="Galactose mutarotase-like"/>
    <property type="match status" value="1"/>
</dbReference>
<dbReference type="InterPro" id="IPR011013">
    <property type="entry name" value="Gal_mutarotase_sf_dom"/>
</dbReference>
<accession>A0A2T2WHW5</accession>
<dbReference type="CDD" id="cd01081">
    <property type="entry name" value="Aldose_epim"/>
    <property type="match status" value="1"/>
</dbReference>
<evidence type="ECO:0000313" key="1">
    <source>
        <dbReference type="EMBL" id="PSR21815.1"/>
    </source>
</evidence>
<dbReference type="Gene3D" id="2.70.98.10">
    <property type="match status" value="1"/>
</dbReference>
<dbReference type="GO" id="GO:0030246">
    <property type="term" value="F:carbohydrate binding"/>
    <property type="evidence" value="ECO:0007669"/>
    <property type="project" value="InterPro"/>
</dbReference>
<reference evidence="1 2" key="1">
    <citation type="journal article" date="2014" name="BMC Genomics">
        <title>Comparison of environmental and isolate Sulfobacillus genomes reveals diverse carbon, sulfur, nitrogen, and hydrogen metabolisms.</title>
        <authorList>
            <person name="Justice N.B."/>
            <person name="Norman A."/>
            <person name="Brown C.T."/>
            <person name="Singh A."/>
            <person name="Thomas B.C."/>
            <person name="Banfield J.F."/>
        </authorList>
    </citation>
    <scope>NUCLEOTIDE SEQUENCE [LARGE SCALE GENOMIC DNA]</scope>
    <source>
        <strain evidence="1">AMDSBA3</strain>
    </source>
</reference>
<dbReference type="Pfam" id="PF01263">
    <property type="entry name" value="Aldose_epim"/>
    <property type="match status" value="1"/>
</dbReference>